<feature type="binding site" evidence="6">
    <location>
        <begin position="16"/>
        <end position="18"/>
    </location>
    <ligand>
        <name>FMN</name>
        <dbReference type="ChEBI" id="CHEBI:58210"/>
    </ligand>
</feature>
<comment type="similarity">
    <text evidence="6">Belongs to the azoreductase type 1 family.</text>
</comment>
<dbReference type="SUPFAM" id="SSF52218">
    <property type="entry name" value="Flavoproteins"/>
    <property type="match status" value="1"/>
</dbReference>
<dbReference type="RefSeq" id="WP_069206475.1">
    <property type="nucleotide sequence ID" value="NZ_CP014168.1"/>
</dbReference>
<organism evidence="8 9">
    <name type="scientific">Sphingomonas panacis</name>
    <dbReference type="NCBI Taxonomy" id="1560345"/>
    <lineage>
        <taxon>Bacteria</taxon>
        <taxon>Pseudomonadati</taxon>
        <taxon>Pseudomonadota</taxon>
        <taxon>Alphaproteobacteria</taxon>
        <taxon>Sphingomonadales</taxon>
        <taxon>Sphingomonadaceae</taxon>
        <taxon>Sphingomonas</taxon>
    </lineage>
</organism>
<comment type="function">
    <text evidence="6">Quinone reductase that provides resistance to thiol-specific stress caused by electrophilic quinones.</text>
</comment>
<comment type="subunit">
    <text evidence="6">Homodimer.</text>
</comment>
<comment type="catalytic activity">
    <reaction evidence="6">
        <text>2 a quinone + NADH + H(+) = 2 a 1,4-benzosemiquinone + NAD(+)</text>
        <dbReference type="Rhea" id="RHEA:65952"/>
        <dbReference type="ChEBI" id="CHEBI:15378"/>
        <dbReference type="ChEBI" id="CHEBI:57540"/>
        <dbReference type="ChEBI" id="CHEBI:57945"/>
        <dbReference type="ChEBI" id="CHEBI:132124"/>
        <dbReference type="ChEBI" id="CHEBI:134225"/>
    </reaction>
</comment>
<keyword evidence="3 6" id="KW-0560">Oxidoreductase</keyword>
<comment type="function">
    <text evidence="6">Also exhibits azoreductase activity. Catalyzes the reductive cleavage of the azo bond in aromatic azo compounds to the corresponding amines.</text>
</comment>
<feature type="domain" description="Flavodoxin-like fold" evidence="7">
    <location>
        <begin position="3"/>
        <end position="195"/>
    </location>
</feature>
<dbReference type="KEGG" id="span:AWL63_20285"/>
<proteinExistence type="inferred from homology"/>
<gene>
    <name evidence="6" type="primary">azoR</name>
    <name evidence="8" type="ORF">AWL63_20285</name>
</gene>
<dbReference type="Gene3D" id="3.40.50.360">
    <property type="match status" value="1"/>
</dbReference>
<feature type="binding site" evidence="6">
    <location>
        <position position="10"/>
    </location>
    <ligand>
        <name>FMN</name>
        <dbReference type="ChEBI" id="CHEBI:58210"/>
    </ligand>
</feature>
<evidence type="ECO:0000256" key="3">
    <source>
        <dbReference type="ARBA" id="ARBA00023002"/>
    </source>
</evidence>
<dbReference type="InterPro" id="IPR050104">
    <property type="entry name" value="FMN-dep_NADH:Q_OxRdtase_AzoR1"/>
</dbReference>
<keyword evidence="2 6" id="KW-0288">FMN</keyword>
<dbReference type="EC" id="1.6.5.-" evidence="6"/>
<dbReference type="OrthoDB" id="9787136at2"/>
<dbReference type="GO" id="GO:0016655">
    <property type="term" value="F:oxidoreductase activity, acting on NAD(P)H, quinone or similar compound as acceptor"/>
    <property type="evidence" value="ECO:0007669"/>
    <property type="project" value="InterPro"/>
</dbReference>
<dbReference type="HAMAP" id="MF_01216">
    <property type="entry name" value="Azoreductase_type1"/>
    <property type="match status" value="1"/>
</dbReference>
<dbReference type="PANTHER" id="PTHR43741:SF4">
    <property type="entry name" value="FMN-DEPENDENT NADH:QUINONE OXIDOREDUCTASE"/>
    <property type="match status" value="1"/>
</dbReference>
<name>A0A1B3ZEV3_9SPHN</name>
<evidence type="ECO:0000256" key="1">
    <source>
        <dbReference type="ARBA" id="ARBA00022630"/>
    </source>
</evidence>
<dbReference type="PANTHER" id="PTHR43741">
    <property type="entry name" value="FMN-DEPENDENT NADH-AZOREDUCTASE 1"/>
    <property type="match status" value="1"/>
</dbReference>
<sequence>MSQILHLTCSPRGTESHSRALSTAIVQRIVAVRPGATQIRRDLGVAPPDRIDGLYASALVAGQAEIGFSSPALDRSAAAIAELVAADMLVIGTPMHNFTVPAALKAWIDLVIRPFHTFAPGANGKVGLLPDKPVFVAIASGGHFHGEGAAQPDFLTPYLSAVLGCIGVRSVHFLPVQRTARATASDLEQQTHALLKRVDDILRHMGA</sequence>
<dbReference type="EMBL" id="CP014168">
    <property type="protein sequence ID" value="AOH85947.1"/>
    <property type="molecule type" value="Genomic_DNA"/>
</dbReference>
<evidence type="ECO:0000256" key="4">
    <source>
        <dbReference type="ARBA" id="ARBA00023027"/>
    </source>
</evidence>
<evidence type="ECO:0000256" key="2">
    <source>
        <dbReference type="ARBA" id="ARBA00022643"/>
    </source>
</evidence>
<protein>
    <recommendedName>
        <fullName evidence="6">FMN dependent NADH:quinone oxidoreductase</fullName>
        <ecNumber evidence="6">1.6.5.-</ecNumber>
    </recommendedName>
    <alternativeName>
        <fullName evidence="6">Azo-dye reductase</fullName>
    </alternativeName>
    <alternativeName>
        <fullName evidence="6">FMN-dependent NADH-azo compound oxidoreductase</fullName>
    </alternativeName>
    <alternativeName>
        <fullName evidence="6">FMN-dependent NADH-azoreductase</fullName>
        <ecNumber evidence="6">1.7.1.17</ecNumber>
    </alternativeName>
</protein>
<dbReference type="InterPro" id="IPR003680">
    <property type="entry name" value="Flavodoxin_fold"/>
</dbReference>
<evidence type="ECO:0000256" key="5">
    <source>
        <dbReference type="ARBA" id="ARBA00048542"/>
    </source>
</evidence>
<dbReference type="GO" id="GO:0010181">
    <property type="term" value="F:FMN binding"/>
    <property type="evidence" value="ECO:0007669"/>
    <property type="project" value="UniProtKB-UniRule"/>
</dbReference>
<dbReference type="GO" id="GO:0016652">
    <property type="term" value="F:oxidoreductase activity, acting on NAD(P)H as acceptor"/>
    <property type="evidence" value="ECO:0007669"/>
    <property type="project" value="UniProtKB-UniRule"/>
</dbReference>
<evidence type="ECO:0000313" key="9">
    <source>
        <dbReference type="Proteomes" id="UP000094256"/>
    </source>
</evidence>
<dbReference type="STRING" id="1560345.AWL63_20285"/>
<dbReference type="GO" id="GO:0009055">
    <property type="term" value="F:electron transfer activity"/>
    <property type="evidence" value="ECO:0007669"/>
    <property type="project" value="UniProtKB-UniRule"/>
</dbReference>
<dbReference type="AlphaFoldDB" id="A0A1B3ZEV3"/>
<dbReference type="InterPro" id="IPR023048">
    <property type="entry name" value="NADH:quinone_OxRdtase_FMN_depd"/>
</dbReference>
<keyword evidence="9" id="KW-1185">Reference proteome</keyword>
<dbReference type="Pfam" id="PF02525">
    <property type="entry name" value="Flavodoxin_2"/>
    <property type="match status" value="1"/>
</dbReference>
<dbReference type="Proteomes" id="UP000094256">
    <property type="component" value="Chromosome"/>
</dbReference>
<evidence type="ECO:0000313" key="8">
    <source>
        <dbReference type="EMBL" id="AOH85947.1"/>
    </source>
</evidence>
<keyword evidence="1 6" id="KW-0285">Flavoprotein</keyword>
<dbReference type="EC" id="1.7.1.17" evidence="6"/>
<reference evidence="8 9" key="1">
    <citation type="submission" date="2016-01" db="EMBL/GenBank/DDBJ databases">
        <title>Complete genome and mega plasmid sequence of Sphingomonas panacis DCY99 elicits systemic resistance in rice to Xanthomonas oryzae.</title>
        <authorList>
            <person name="Kim Y.J."/>
            <person name="Yang D.C."/>
            <person name="Sing P."/>
        </authorList>
    </citation>
    <scope>NUCLEOTIDE SEQUENCE [LARGE SCALE GENOMIC DNA]</scope>
    <source>
        <strain evidence="8 9">DCY99</strain>
    </source>
</reference>
<comment type="catalytic activity">
    <reaction evidence="5">
        <text>N,N-dimethyl-1,4-phenylenediamine + anthranilate + 2 NAD(+) = 2-(4-dimethylaminophenyl)diazenylbenzoate + 2 NADH + 2 H(+)</text>
        <dbReference type="Rhea" id="RHEA:55872"/>
        <dbReference type="ChEBI" id="CHEBI:15378"/>
        <dbReference type="ChEBI" id="CHEBI:15783"/>
        <dbReference type="ChEBI" id="CHEBI:16567"/>
        <dbReference type="ChEBI" id="CHEBI:57540"/>
        <dbReference type="ChEBI" id="CHEBI:57945"/>
        <dbReference type="ChEBI" id="CHEBI:71579"/>
        <dbReference type="EC" id="1.7.1.17"/>
    </reaction>
    <physiologicalReaction direction="right-to-left" evidence="5">
        <dbReference type="Rhea" id="RHEA:55874"/>
    </physiologicalReaction>
</comment>
<comment type="cofactor">
    <cofactor evidence="6">
        <name>FMN</name>
        <dbReference type="ChEBI" id="CHEBI:58210"/>
    </cofactor>
    <text evidence="6">Binds 1 FMN per subunit.</text>
</comment>
<dbReference type="InterPro" id="IPR029039">
    <property type="entry name" value="Flavoprotein-like_sf"/>
</dbReference>
<evidence type="ECO:0000256" key="6">
    <source>
        <dbReference type="HAMAP-Rule" id="MF_01216"/>
    </source>
</evidence>
<accession>A0A1B3ZEV3</accession>
<evidence type="ECO:0000259" key="7">
    <source>
        <dbReference type="Pfam" id="PF02525"/>
    </source>
</evidence>
<keyword evidence="4 6" id="KW-0520">NAD</keyword>
<comment type="caution">
    <text evidence="6">Lacks conserved residue(s) required for the propagation of feature annotation.</text>
</comment>